<protein>
    <submittedName>
        <fullName evidence="5">Molybdopterin-synthase adenylyltransferase MoeB</fullName>
    </submittedName>
</protein>
<name>A0A933SF93_UNCEI</name>
<dbReference type="InterPro" id="IPR035985">
    <property type="entry name" value="Ubiquitin-activating_enz"/>
</dbReference>
<evidence type="ECO:0000256" key="3">
    <source>
        <dbReference type="ARBA" id="ARBA00022840"/>
    </source>
</evidence>
<dbReference type="NCBIfam" id="NF004281">
    <property type="entry name" value="PRK05690.1"/>
    <property type="match status" value="1"/>
</dbReference>
<dbReference type="PANTHER" id="PTHR10953:SF102">
    <property type="entry name" value="ADENYLYLTRANSFERASE AND SULFURTRANSFERASE MOCS3"/>
    <property type="match status" value="1"/>
</dbReference>
<feature type="domain" description="Rhodanese" evidence="4">
    <location>
        <begin position="304"/>
        <end position="388"/>
    </location>
</feature>
<dbReference type="SMART" id="SM00450">
    <property type="entry name" value="RHOD"/>
    <property type="match status" value="1"/>
</dbReference>
<keyword evidence="1" id="KW-0808">Transferase</keyword>
<organism evidence="5 6">
    <name type="scientific">Eiseniibacteriota bacterium</name>
    <dbReference type="NCBI Taxonomy" id="2212470"/>
    <lineage>
        <taxon>Bacteria</taxon>
        <taxon>Candidatus Eiseniibacteriota</taxon>
    </lineage>
</organism>
<comment type="caution">
    <text evidence="5">The sequence shown here is derived from an EMBL/GenBank/DDBJ whole genome shotgun (WGS) entry which is preliminary data.</text>
</comment>
<evidence type="ECO:0000313" key="5">
    <source>
        <dbReference type="EMBL" id="MBI5170640.1"/>
    </source>
</evidence>
<evidence type="ECO:0000313" key="6">
    <source>
        <dbReference type="Proteomes" id="UP000696931"/>
    </source>
</evidence>
<proteinExistence type="predicted"/>
<dbReference type="EMBL" id="JACRIW010000100">
    <property type="protein sequence ID" value="MBI5170640.1"/>
    <property type="molecule type" value="Genomic_DNA"/>
</dbReference>
<evidence type="ECO:0000256" key="2">
    <source>
        <dbReference type="ARBA" id="ARBA00022741"/>
    </source>
</evidence>
<dbReference type="InterPro" id="IPR036873">
    <property type="entry name" value="Rhodanese-like_dom_sf"/>
</dbReference>
<sequence length="393" mass="42781">MPSNASSDSYPKLTREELRRYGRHLTLPEVGEDGQRRLKGGSVLVVGCGGLGSPAALYLAAAGVGRIGLVDFDAVEESNLQRQIAHGTEQLGWPKLESMRQRLTNLNPLVTVETHDLKLDRTNALAVVEQYDVVLDGTDNFPARYLVNDACALAGKPYVYGSILRFEGQASVFDARTGPCYRCLFPQPPEPGTVPSCAEAGVLGVLPGVIGSIQATEAIKLILGGGDTLLGRLLLYDAWTMRVREVRLGRDPACPLCGESPSIRELVDYEEFCGMRSAPPAPREQAPRRPAHRSAREVIAMRARGEDFVLLDVREPFELRLASVGGTVDIPLALVPLRASELDRTRPIVVMCHHGARSMAAAEWLLRDGFTHVSNLDGGIHAWSDEDPAVPRY</sequence>
<dbReference type="Gene3D" id="3.40.250.10">
    <property type="entry name" value="Rhodanese-like domain"/>
    <property type="match status" value="1"/>
</dbReference>
<keyword evidence="3" id="KW-0067">ATP-binding</keyword>
<keyword evidence="2" id="KW-0547">Nucleotide-binding</keyword>
<dbReference type="Gene3D" id="3.40.50.720">
    <property type="entry name" value="NAD(P)-binding Rossmann-like Domain"/>
    <property type="match status" value="1"/>
</dbReference>
<dbReference type="CDD" id="cd00757">
    <property type="entry name" value="ThiF_MoeB_HesA_family"/>
    <property type="match status" value="1"/>
</dbReference>
<dbReference type="GO" id="GO:0016779">
    <property type="term" value="F:nucleotidyltransferase activity"/>
    <property type="evidence" value="ECO:0007669"/>
    <property type="project" value="UniProtKB-KW"/>
</dbReference>
<dbReference type="PROSITE" id="PS50206">
    <property type="entry name" value="RHODANESE_3"/>
    <property type="match status" value="1"/>
</dbReference>
<dbReference type="GO" id="GO:0004792">
    <property type="term" value="F:thiosulfate-cyanide sulfurtransferase activity"/>
    <property type="evidence" value="ECO:0007669"/>
    <property type="project" value="TreeGrafter"/>
</dbReference>
<dbReference type="InterPro" id="IPR001763">
    <property type="entry name" value="Rhodanese-like_dom"/>
</dbReference>
<dbReference type="InterPro" id="IPR045886">
    <property type="entry name" value="ThiF/MoeB/HesA"/>
</dbReference>
<dbReference type="Pfam" id="PF00899">
    <property type="entry name" value="ThiF"/>
    <property type="match status" value="1"/>
</dbReference>
<gene>
    <name evidence="5" type="primary">moeB</name>
    <name evidence="5" type="ORF">HZA61_14220</name>
</gene>
<dbReference type="Pfam" id="PF00581">
    <property type="entry name" value="Rhodanese"/>
    <property type="match status" value="1"/>
</dbReference>
<dbReference type="GO" id="GO:0005524">
    <property type="term" value="F:ATP binding"/>
    <property type="evidence" value="ECO:0007669"/>
    <property type="project" value="UniProtKB-KW"/>
</dbReference>
<evidence type="ECO:0000256" key="1">
    <source>
        <dbReference type="ARBA" id="ARBA00022679"/>
    </source>
</evidence>
<reference evidence="5" key="1">
    <citation type="submission" date="2020-07" db="EMBL/GenBank/DDBJ databases">
        <title>Huge and variable diversity of episymbiotic CPR bacteria and DPANN archaea in groundwater ecosystems.</title>
        <authorList>
            <person name="He C.Y."/>
            <person name="Keren R."/>
            <person name="Whittaker M."/>
            <person name="Farag I.F."/>
            <person name="Doudna J."/>
            <person name="Cate J.H.D."/>
            <person name="Banfield J.F."/>
        </authorList>
    </citation>
    <scope>NUCLEOTIDE SEQUENCE</scope>
    <source>
        <strain evidence="5">NC_groundwater_1813_Pr3_B-0.1um_71_17</strain>
    </source>
</reference>
<dbReference type="InterPro" id="IPR000594">
    <property type="entry name" value="ThiF_NAD_FAD-bd"/>
</dbReference>
<keyword evidence="5" id="KW-0548">Nucleotidyltransferase</keyword>
<dbReference type="AlphaFoldDB" id="A0A933SF93"/>
<dbReference type="GO" id="GO:0005829">
    <property type="term" value="C:cytosol"/>
    <property type="evidence" value="ECO:0007669"/>
    <property type="project" value="TreeGrafter"/>
</dbReference>
<dbReference type="Proteomes" id="UP000696931">
    <property type="component" value="Unassembled WGS sequence"/>
</dbReference>
<dbReference type="SUPFAM" id="SSF69572">
    <property type="entry name" value="Activating enzymes of the ubiquitin-like proteins"/>
    <property type="match status" value="1"/>
</dbReference>
<dbReference type="GO" id="GO:0008146">
    <property type="term" value="F:sulfotransferase activity"/>
    <property type="evidence" value="ECO:0007669"/>
    <property type="project" value="TreeGrafter"/>
</dbReference>
<dbReference type="GO" id="GO:0008641">
    <property type="term" value="F:ubiquitin-like modifier activating enzyme activity"/>
    <property type="evidence" value="ECO:0007669"/>
    <property type="project" value="InterPro"/>
</dbReference>
<dbReference type="FunFam" id="3.40.50.720:FF:000033">
    <property type="entry name" value="Adenylyltransferase and sulfurtransferase MOCS3"/>
    <property type="match status" value="1"/>
</dbReference>
<accession>A0A933SF93</accession>
<evidence type="ECO:0000259" key="4">
    <source>
        <dbReference type="PROSITE" id="PS50206"/>
    </source>
</evidence>
<dbReference type="PANTHER" id="PTHR10953">
    <property type="entry name" value="UBIQUITIN-ACTIVATING ENZYME E1"/>
    <property type="match status" value="1"/>
</dbReference>